<dbReference type="CDD" id="cd00063">
    <property type="entry name" value="FN3"/>
    <property type="match status" value="1"/>
</dbReference>
<evidence type="ECO:0000256" key="3">
    <source>
        <dbReference type="SAM" id="MobiDB-lite"/>
    </source>
</evidence>
<feature type="domain" description="Fibronectin type-III" evidence="5">
    <location>
        <begin position="453"/>
        <end position="550"/>
    </location>
</feature>
<keyword evidence="7" id="KW-1185">Reference proteome</keyword>
<evidence type="ECO:0000313" key="7">
    <source>
        <dbReference type="Proteomes" id="UP000298127"/>
    </source>
</evidence>
<evidence type="ECO:0000256" key="2">
    <source>
        <dbReference type="ARBA" id="ARBA00023326"/>
    </source>
</evidence>
<feature type="compositionally biased region" description="Pro residues" evidence="3">
    <location>
        <begin position="559"/>
        <end position="577"/>
    </location>
</feature>
<keyword evidence="4" id="KW-0732">Signal</keyword>
<dbReference type="EMBL" id="SPQZ01000007">
    <property type="protein sequence ID" value="TFV95097.1"/>
    <property type="molecule type" value="Genomic_DNA"/>
</dbReference>
<dbReference type="InterPro" id="IPR003961">
    <property type="entry name" value="FN3_dom"/>
</dbReference>
<feature type="compositionally biased region" description="Pro residues" evidence="3">
    <location>
        <begin position="615"/>
        <end position="624"/>
    </location>
</feature>
<feature type="chain" id="PRO_5021361977" description="Fibronectin type-III domain-containing protein" evidence="4">
    <location>
        <begin position="34"/>
        <end position="624"/>
    </location>
</feature>
<dbReference type="PROSITE" id="PS50853">
    <property type="entry name" value="FN3"/>
    <property type="match status" value="1"/>
</dbReference>
<dbReference type="InterPro" id="IPR036116">
    <property type="entry name" value="FN3_sf"/>
</dbReference>
<keyword evidence="1" id="KW-0378">Hydrolase</keyword>
<feature type="region of interest" description="Disordered" evidence="3">
    <location>
        <begin position="554"/>
        <end position="624"/>
    </location>
</feature>
<dbReference type="PANTHER" id="PTHR31778:SF2">
    <property type="entry name" value="BUD SITE SELECTION PROTEIN RAX2"/>
    <property type="match status" value="1"/>
</dbReference>
<keyword evidence="2" id="KW-0119">Carbohydrate metabolism</keyword>
<dbReference type="Gene3D" id="2.60.40.10">
    <property type="entry name" value="Immunoglobulins"/>
    <property type="match status" value="1"/>
</dbReference>
<accession>A0A4Y9QSB8</accession>
<dbReference type="AlphaFoldDB" id="A0A4Y9QSB8"/>
<dbReference type="PANTHER" id="PTHR31778">
    <property type="entry name" value="BUD SITE SELECTION PROTEIN RAX2"/>
    <property type="match status" value="1"/>
</dbReference>
<proteinExistence type="predicted"/>
<dbReference type="Proteomes" id="UP000298127">
    <property type="component" value="Unassembled WGS sequence"/>
</dbReference>
<reference evidence="6 7" key="1">
    <citation type="journal article" date="2018" name="J. Microbiol.">
        <title>Leifsonia flava sp. nov., a novel actinobacterium isolated from the rhizosphere of Aquilegia viridiflora.</title>
        <authorList>
            <person name="Cai Y."/>
            <person name="Tao W.Z."/>
            <person name="Ma Y.J."/>
            <person name="Cheng J."/>
            <person name="Zhang M.Y."/>
            <person name="Zhang Y.X."/>
        </authorList>
    </citation>
    <scope>NUCLEOTIDE SEQUENCE [LARGE SCALE GENOMIC DNA]</scope>
    <source>
        <strain evidence="6 7">SYP-B2174</strain>
    </source>
</reference>
<evidence type="ECO:0000256" key="4">
    <source>
        <dbReference type="SAM" id="SignalP"/>
    </source>
</evidence>
<organism evidence="6 7">
    <name type="scientific">Orlajensenia leifsoniae</name>
    <dbReference type="NCBI Taxonomy" id="2561933"/>
    <lineage>
        <taxon>Bacteria</taxon>
        <taxon>Bacillati</taxon>
        <taxon>Actinomycetota</taxon>
        <taxon>Actinomycetes</taxon>
        <taxon>Micrococcales</taxon>
        <taxon>Microbacteriaceae</taxon>
        <taxon>Orlajensenia</taxon>
    </lineage>
</organism>
<comment type="caution">
    <text evidence="6">The sequence shown here is derived from an EMBL/GenBank/DDBJ whole genome shotgun (WGS) entry which is preliminary data.</text>
</comment>
<evidence type="ECO:0000256" key="1">
    <source>
        <dbReference type="ARBA" id="ARBA00023295"/>
    </source>
</evidence>
<gene>
    <name evidence="6" type="ORF">E4M00_15630</name>
</gene>
<dbReference type="GO" id="GO:0016798">
    <property type="term" value="F:hydrolase activity, acting on glycosyl bonds"/>
    <property type="evidence" value="ECO:0007669"/>
    <property type="project" value="UniProtKB-KW"/>
</dbReference>
<evidence type="ECO:0000259" key="5">
    <source>
        <dbReference type="PROSITE" id="PS50853"/>
    </source>
</evidence>
<name>A0A4Y9QSB8_9MICO</name>
<dbReference type="GO" id="GO:1902929">
    <property type="term" value="C:plasma membrane of growing cell tip"/>
    <property type="evidence" value="ECO:0007669"/>
    <property type="project" value="TreeGrafter"/>
</dbReference>
<evidence type="ECO:0000313" key="6">
    <source>
        <dbReference type="EMBL" id="TFV95097.1"/>
    </source>
</evidence>
<feature type="compositionally biased region" description="Pro residues" evidence="3">
    <location>
        <begin position="587"/>
        <end position="599"/>
    </location>
</feature>
<dbReference type="SUPFAM" id="SSF50969">
    <property type="entry name" value="YVTN repeat-like/Quinoprotein amine dehydrogenase"/>
    <property type="match status" value="1"/>
</dbReference>
<dbReference type="RefSeq" id="WP_135121418.1">
    <property type="nucleotide sequence ID" value="NZ_SPQZ01000007.1"/>
</dbReference>
<dbReference type="SUPFAM" id="SSF49265">
    <property type="entry name" value="Fibronectin type III"/>
    <property type="match status" value="1"/>
</dbReference>
<keyword evidence="2" id="KW-0624">Polysaccharide degradation</keyword>
<protein>
    <recommendedName>
        <fullName evidence="5">Fibronectin type-III domain-containing protein</fullName>
    </recommendedName>
</protein>
<sequence>MHTHTHALTRTISLTGAAALVISLLLVAQPSAADTSPPVAGTPATVSTDVLPSVQIDGVVWDQEIAGNTVFAGGDFQTARPAGAAPGVNTVARPHLLSYNLQTGVMNASWSPNPNARVRNMALSPDGTRLYVVGSFTSIAGTSRYRIAAFDTATGALTSFKPILNGKVNAVAATNTAVYLVGQFTVANGATVSGAAAYDAVTGLRIPTWAPAVTEGQAIAVTVKADGSKVVLGGYFQKVNGSSNPGYGLAMVDGVTGTMLPFNVNAKVRNAGSNAAISSLASDANGVYGTGQHYGTGTLEGTFYASWTNGDIIWVEDCHGDTYSVYPAGDVVYTTSHAHYCGNIAGFPQTNPWGMHRGLAFTKTVQGVITKDPLGYTNWAGTPRPALLQWFPDINAGTFTGVSQGGWSVAGNSQYILYGGEFTQVNSVKQQGIVRFAVSSIAPNKDGPRLTGANYVPTVTSPASRTAKVTWKANWDRDNTRLTYAVIRNGNTAAPVYTTTVDSNFWTLPSMSFTDTNLTAGATYNYRIRVTDPRGNSVLGNPVSIAVRGTAAKLRAPDEPLPPVTETPFLTPAPPTADTPESVTPPTETPIPTVEPPVAPTGDPSLTPPATHSPTPTPTPTVEP</sequence>
<dbReference type="InterPro" id="IPR013783">
    <property type="entry name" value="Ig-like_fold"/>
</dbReference>
<dbReference type="GO" id="GO:0000272">
    <property type="term" value="P:polysaccharide catabolic process"/>
    <property type="evidence" value="ECO:0007669"/>
    <property type="project" value="UniProtKB-KW"/>
</dbReference>
<dbReference type="InterPro" id="IPR011044">
    <property type="entry name" value="Quino_amine_DH_bsu"/>
</dbReference>
<keyword evidence="1" id="KW-0326">Glycosidase</keyword>
<feature type="signal peptide" evidence="4">
    <location>
        <begin position="1"/>
        <end position="33"/>
    </location>
</feature>